<sequence length="188" mass="22301">MGIIKLSDNETSLLRESFPKLNYDVERNIINGILNFNLKYGETGETIIDEYYIEIDLNHVTPDGIPIIRETEGRILNVAKQRSISSFNLHSSPDGSMCIIIPPKVKERYPHGFDLKELMKHIQEHLYWISYYEKYDKEPWKAYGHGDKGYIELYLEDKEKYSDVFKNHFKCNSRPELRRKLKELKKRI</sequence>
<evidence type="ECO:0000313" key="1">
    <source>
        <dbReference type="EMBL" id="KAA6324101.1"/>
    </source>
</evidence>
<proteinExistence type="predicted"/>
<dbReference type="EMBL" id="SNRY01002650">
    <property type="protein sequence ID" value="KAA6324101.1"/>
    <property type="molecule type" value="Genomic_DNA"/>
</dbReference>
<comment type="caution">
    <text evidence="1">The sequence shown here is derived from an EMBL/GenBank/DDBJ whole genome shotgun (WGS) entry which is preliminary data.</text>
</comment>
<protein>
    <submittedName>
        <fullName evidence="1">Uncharacterized protein</fullName>
    </submittedName>
</protein>
<reference evidence="1" key="1">
    <citation type="submission" date="2019-03" db="EMBL/GenBank/DDBJ databases">
        <title>Single cell metagenomics reveals metabolic interactions within the superorganism composed of flagellate Streblomastix strix and complex community of Bacteroidetes bacteria on its surface.</title>
        <authorList>
            <person name="Treitli S.C."/>
            <person name="Kolisko M."/>
            <person name="Husnik F."/>
            <person name="Keeling P."/>
            <person name="Hampl V."/>
        </authorList>
    </citation>
    <scope>NUCLEOTIDE SEQUENCE</scope>
    <source>
        <strain evidence="1">STM</strain>
    </source>
</reference>
<organism evidence="1">
    <name type="scientific">termite gut metagenome</name>
    <dbReference type="NCBI Taxonomy" id="433724"/>
    <lineage>
        <taxon>unclassified sequences</taxon>
        <taxon>metagenomes</taxon>
        <taxon>organismal metagenomes</taxon>
    </lineage>
</organism>
<gene>
    <name evidence="1" type="ORF">EZS27_026529</name>
</gene>
<accession>A0A5J4QTC2</accession>
<dbReference type="AlphaFoldDB" id="A0A5J4QTC2"/>
<name>A0A5J4QTC2_9ZZZZ</name>